<accession>A6J5P7</accession>
<dbReference type="Proteomes" id="UP000234681">
    <property type="component" value="Chromosome 2"/>
</dbReference>
<name>A6J5P7_RAT</name>
<evidence type="ECO:0000313" key="1">
    <source>
        <dbReference type="EMBL" id="EDM00890.1"/>
    </source>
</evidence>
<proteinExistence type="predicted"/>
<protein>
    <submittedName>
        <fullName evidence="1">RCG62705</fullName>
    </submittedName>
</protein>
<organism evidence="1 2">
    <name type="scientific">Rattus norvegicus</name>
    <name type="common">Rat</name>
    <dbReference type="NCBI Taxonomy" id="10116"/>
    <lineage>
        <taxon>Eukaryota</taxon>
        <taxon>Metazoa</taxon>
        <taxon>Chordata</taxon>
        <taxon>Craniata</taxon>
        <taxon>Vertebrata</taxon>
        <taxon>Euteleostomi</taxon>
        <taxon>Mammalia</taxon>
        <taxon>Eutheria</taxon>
        <taxon>Euarchontoglires</taxon>
        <taxon>Glires</taxon>
        <taxon>Rodentia</taxon>
        <taxon>Myomorpha</taxon>
        <taxon>Muroidea</taxon>
        <taxon>Muridae</taxon>
        <taxon>Murinae</taxon>
        <taxon>Rattus</taxon>
    </lineage>
</organism>
<evidence type="ECO:0000313" key="2">
    <source>
        <dbReference type="Proteomes" id="UP000234681"/>
    </source>
</evidence>
<gene>
    <name evidence="1" type="ORF">rCG_62705</name>
</gene>
<sequence>MCATETTQWNYAGHLSSIMQVSALNSGCCGVGSPVFIFHCPPQSMPQDCRQSHSYACKYPDVTFPNC</sequence>
<dbReference type="AlphaFoldDB" id="A6J5P7"/>
<reference evidence="1 2" key="1">
    <citation type="submission" date="2005-09" db="EMBL/GenBank/DDBJ databases">
        <authorList>
            <person name="Mural R.J."/>
            <person name="Li P.W."/>
            <person name="Adams M.D."/>
            <person name="Amanatides P.G."/>
            <person name="Baden-Tillson H."/>
            <person name="Barnstead M."/>
            <person name="Chin S.H."/>
            <person name="Dew I."/>
            <person name="Evans C.A."/>
            <person name="Ferriera S."/>
            <person name="Flanigan M."/>
            <person name="Fosler C."/>
            <person name="Glodek A."/>
            <person name="Gu Z."/>
            <person name="Holt R.A."/>
            <person name="Jennings D."/>
            <person name="Kraft C.L."/>
            <person name="Lu F."/>
            <person name="Nguyen T."/>
            <person name="Nusskern D.R."/>
            <person name="Pfannkoch C.M."/>
            <person name="Sitter C."/>
            <person name="Sutton G.G."/>
            <person name="Venter J.C."/>
            <person name="Wang Z."/>
            <person name="Woodage T."/>
            <person name="Zheng X.H."/>
            <person name="Zhong F."/>
        </authorList>
    </citation>
    <scope>NUCLEOTIDE SEQUENCE [LARGE SCALE GENOMIC DNA]</scope>
    <source>
        <strain>BN</strain>
        <strain evidence="2">Sprague-Dawley</strain>
    </source>
</reference>
<dbReference type="EMBL" id="CH473976">
    <property type="protein sequence ID" value="EDM00890.1"/>
    <property type="molecule type" value="Genomic_DNA"/>
</dbReference>